<keyword evidence="1" id="KW-0472">Membrane</keyword>
<accession>A0A1F5EAL4</accession>
<sequence length="98" mass="10565">MPKTNLGRWSAGTLIAFLVFFGLQMLLVASGQRGGETYFSNPYLAVNGILAGLSALGTFFTGVFAIWKQGERSASVYIATFIGLLVLVFVVGELLSRR</sequence>
<proteinExistence type="predicted"/>
<feature type="transmembrane region" description="Helical" evidence="1">
    <location>
        <begin position="43"/>
        <end position="67"/>
    </location>
</feature>
<protein>
    <submittedName>
        <fullName evidence="2">Uncharacterized protein</fullName>
    </submittedName>
</protein>
<keyword evidence="1" id="KW-1133">Transmembrane helix</keyword>
<comment type="caution">
    <text evidence="2">The sequence shown here is derived from an EMBL/GenBank/DDBJ whole genome shotgun (WGS) entry which is preliminary data.</text>
</comment>
<organism evidence="2 3">
    <name type="scientific">Candidatus Berkelbacteria bacterium RIFCSPLOWO2_01_FULL_50_28</name>
    <dbReference type="NCBI Taxonomy" id="1797471"/>
    <lineage>
        <taxon>Bacteria</taxon>
        <taxon>Candidatus Berkelbacteria</taxon>
    </lineage>
</organism>
<feature type="transmembrane region" description="Helical" evidence="1">
    <location>
        <begin position="74"/>
        <end position="95"/>
    </location>
</feature>
<dbReference type="EMBL" id="MEZX01000002">
    <property type="protein sequence ID" value="OGD64457.1"/>
    <property type="molecule type" value="Genomic_DNA"/>
</dbReference>
<keyword evidence="1" id="KW-0812">Transmembrane</keyword>
<gene>
    <name evidence="2" type="ORF">A3A71_00120</name>
</gene>
<feature type="transmembrane region" description="Helical" evidence="1">
    <location>
        <begin position="12"/>
        <end position="31"/>
    </location>
</feature>
<name>A0A1F5EAL4_9BACT</name>
<dbReference type="AlphaFoldDB" id="A0A1F5EAL4"/>
<evidence type="ECO:0000313" key="3">
    <source>
        <dbReference type="Proteomes" id="UP000177481"/>
    </source>
</evidence>
<dbReference type="Proteomes" id="UP000177481">
    <property type="component" value="Unassembled WGS sequence"/>
</dbReference>
<reference evidence="2 3" key="1">
    <citation type="journal article" date="2016" name="Nat. Commun.">
        <title>Thousands of microbial genomes shed light on interconnected biogeochemical processes in an aquifer system.</title>
        <authorList>
            <person name="Anantharaman K."/>
            <person name="Brown C.T."/>
            <person name="Hug L.A."/>
            <person name="Sharon I."/>
            <person name="Castelle C.J."/>
            <person name="Probst A.J."/>
            <person name="Thomas B.C."/>
            <person name="Singh A."/>
            <person name="Wilkins M.J."/>
            <person name="Karaoz U."/>
            <person name="Brodie E.L."/>
            <person name="Williams K.H."/>
            <person name="Hubbard S.S."/>
            <person name="Banfield J.F."/>
        </authorList>
    </citation>
    <scope>NUCLEOTIDE SEQUENCE [LARGE SCALE GENOMIC DNA]</scope>
</reference>
<evidence type="ECO:0000313" key="2">
    <source>
        <dbReference type="EMBL" id="OGD64457.1"/>
    </source>
</evidence>
<evidence type="ECO:0000256" key="1">
    <source>
        <dbReference type="SAM" id="Phobius"/>
    </source>
</evidence>